<dbReference type="InterPro" id="IPR011059">
    <property type="entry name" value="Metal-dep_hydrolase_composite"/>
</dbReference>
<evidence type="ECO:0000256" key="6">
    <source>
        <dbReference type="PIRSR" id="PIRSR038994-1"/>
    </source>
</evidence>
<dbReference type="InterPro" id="IPR032466">
    <property type="entry name" value="Metal_Hydrolase"/>
</dbReference>
<sequence length="357" mass="36601">MLPDAVFDGERLRPGLALDLSGGAVRIVPANGGHRRMAGIVTPGLVDLQVNGGGGVLLNASPTPEGIAAIIAAHRRFGTTRLLPTLITDAPEGAEAAAAAVIAAWGTPGLLGLHLEGPHISPARRGTHDGRFIRPLDERTIALAEGLCGRGIPVLLTLAPEMARPAQIARLAAAGVTVSLGHSDATADQVQAALDAGASNFTHLYNAMSQMTGREPGMVGSAILSGADMGMICDGVHVSDAMLRLALAVHGVGRSHIVSDAMPTVGGPDAFQLYGRWVRLAGGRLVNDEGNLAGAHTTMAEGVARLVHVIGLAFEDALRLAITNPARVMGAPSAIESSPAADLLLWQDGRLTGFVLP</sequence>
<organism evidence="10 11">
    <name type="scientific">Paracoccus contaminans</name>
    <dbReference type="NCBI Taxonomy" id="1945662"/>
    <lineage>
        <taxon>Bacteria</taxon>
        <taxon>Pseudomonadati</taxon>
        <taxon>Pseudomonadota</taxon>
        <taxon>Alphaproteobacteria</taxon>
        <taxon>Rhodobacterales</taxon>
        <taxon>Paracoccaceae</taxon>
        <taxon>Paracoccus</taxon>
    </lineage>
</organism>
<comment type="similarity">
    <text evidence="1 5">Belongs to the metallo-dependent hydrolases superfamily. NagA family.</text>
</comment>
<feature type="binding site" evidence="7">
    <location>
        <position position="214"/>
    </location>
    <ligand>
        <name>substrate</name>
    </ligand>
</feature>
<dbReference type="GO" id="GO:0008448">
    <property type="term" value="F:N-acetylglucosamine-6-phosphate deacetylase activity"/>
    <property type="evidence" value="ECO:0007669"/>
    <property type="project" value="InterPro"/>
</dbReference>
<dbReference type="Gene3D" id="2.30.40.10">
    <property type="entry name" value="Urease, subunit C, domain 1"/>
    <property type="match status" value="1"/>
</dbReference>
<accession>A0A1W6D0Z6</accession>
<dbReference type="EMBL" id="CP020612">
    <property type="protein sequence ID" value="ARJ70745.1"/>
    <property type="molecule type" value="Genomic_DNA"/>
</dbReference>
<dbReference type="Proteomes" id="UP000193017">
    <property type="component" value="Chromosome"/>
</dbReference>
<evidence type="ECO:0000256" key="7">
    <source>
        <dbReference type="PIRSR" id="PIRSR038994-2"/>
    </source>
</evidence>
<dbReference type="PANTHER" id="PTHR11113">
    <property type="entry name" value="N-ACETYLGLUCOSAMINE-6-PHOSPHATE DEACETYLASE"/>
    <property type="match status" value="1"/>
</dbReference>
<feature type="binding site" evidence="7">
    <location>
        <begin position="206"/>
        <end position="207"/>
    </location>
    <ligand>
        <name>substrate</name>
    </ligand>
</feature>
<dbReference type="Pfam" id="PF01979">
    <property type="entry name" value="Amidohydro_1"/>
    <property type="match status" value="1"/>
</dbReference>
<feature type="domain" description="Amidohydrolase-related" evidence="9">
    <location>
        <begin position="40"/>
        <end position="346"/>
    </location>
</feature>
<evidence type="ECO:0000256" key="8">
    <source>
        <dbReference type="PIRSR" id="PIRSR038994-3"/>
    </source>
</evidence>
<evidence type="ECO:0000256" key="1">
    <source>
        <dbReference type="ARBA" id="ARBA00010716"/>
    </source>
</evidence>
<keyword evidence="11" id="KW-1185">Reference proteome</keyword>
<protein>
    <submittedName>
        <fullName evidence="10">N-acetylglucosamine-6-phosphate deacetylase</fullName>
    </submittedName>
</protein>
<keyword evidence="2 8" id="KW-0479">Metal-binding</keyword>
<evidence type="ECO:0000313" key="11">
    <source>
        <dbReference type="Proteomes" id="UP000193017"/>
    </source>
</evidence>
<name>A0A1W6D0Z6_9RHOB</name>
<feature type="binding site" evidence="8">
    <location>
        <position position="182"/>
    </location>
    <ligand>
        <name>Zn(2+)</name>
        <dbReference type="ChEBI" id="CHEBI:29105"/>
    </ligand>
</feature>
<keyword evidence="3 5" id="KW-0378">Hydrolase</keyword>
<feature type="binding site" evidence="8">
    <location>
        <position position="116"/>
    </location>
    <ligand>
        <name>Zn(2+)</name>
        <dbReference type="ChEBI" id="CHEBI:29105"/>
    </ligand>
</feature>
<dbReference type="KEGG" id="pcon:B0A89_05685"/>
<dbReference type="GO" id="GO:0046872">
    <property type="term" value="F:metal ion binding"/>
    <property type="evidence" value="ECO:0007669"/>
    <property type="project" value="UniProtKB-KW"/>
</dbReference>
<feature type="binding site" evidence="7">
    <location>
        <position position="127"/>
    </location>
    <ligand>
        <name>substrate</name>
    </ligand>
</feature>
<dbReference type="PIRSF" id="PIRSF038994">
    <property type="entry name" value="NagA"/>
    <property type="match status" value="1"/>
</dbReference>
<dbReference type="STRING" id="1945662.B0A89_05685"/>
<gene>
    <name evidence="10" type="ORF">B0A89_05685</name>
</gene>
<feature type="active site" description="Proton donor/acceptor" evidence="6">
    <location>
        <position position="260"/>
    </location>
</feature>
<dbReference type="InterPro" id="IPR006680">
    <property type="entry name" value="Amidohydro-rel"/>
</dbReference>
<dbReference type="SUPFAM" id="SSF51556">
    <property type="entry name" value="Metallo-dependent hydrolases"/>
    <property type="match status" value="1"/>
</dbReference>
<evidence type="ECO:0000256" key="3">
    <source>
        <dbReference type="ARBA" id="ARBA00022801"/>
    </source>
</evidence>
<evidence type="ECO:0000256" key="2">
    <source>
        <dbReference type="ARBA" id="ARBA00022723"/>
    </source>
</evidence>
<evidence type="ECO:0000259" key="9">
    <source>
        <dbReference type="Pfam" id="PF01979"/>
    </source>
</evidence>
<dbReference type="GO" id="GO:0006046">
    <property type="term" value="P:N-acetylglucosamine catabolic process"/>
    <property type="evidence" value="ECO:0007669"/>
    <property type="project" value="TreeGrafter"/>
</dbReference>
<feature type="binding site" evidence="7">
    <location>
        <position position="237"/>
    </location>
    <ligand>
        <name>substrate</name>
    </ligand>
</feature>
<evidence type="ECO:0000256" key="5">
    <source>
        <dbReference type="PIRNR" id="PIRNR038994"/>
    </source>
</evidence>
<proteinExistence type="inferred from homology"/>
<keyword evidence="4 5" id="KW-0119">Carbohydrate metabolism</keyword>
<dbReference type="AlphaFoldDB" id="A0A1W6D0Z6"/>
<evidence type="ECO:0000256" key="4">
    <source>
        <dbReference type="ARBA" id="ARBA00023277"/>
    </source>
</evidence>
<dbReference type="InterPro" id="IPR003764">
    <property type="entry name" value="GlcNAc_6-P_deAcase"/>
</dbReference>
<evidence type="ECO:0000313" key="10">
    <source>
        <dbReference type="EMBL" id="ARJ70745.1"/>
    </source>
</evidence>
<comment type="cofactor">
    <cofactor evidence="8">
        <name>a divalent metal cation</name>
        <dbReference type="ChEBI" id="CHEBI:60240"/>
    </cofactor>
    <text evidence="8">Binds 1 divalent metal cation per subunit.</text>
</comment>
<dbReference type="PANTHER" id="PTHR11113:SF14">
    <property type="entry name" value="N-ACETYLGLUCOSAMINE-6-PHOSPHATE DEACETYLASE"/>
    <property type="match status" value="1"/>
</dbReference>
<reference evidence="10 11" key="1">
    <citation type="submission" date="2017-03" db="EMBL/GenBank/DDBJ databases">
        <title>Genome sequence of Paracoccus contaminans isolated from a water microcosm.</title>
        <authorList>
            <person name="Aurass P."/>
            <person name="Karste S."/>
            <person name="Trost E."/>
            <person name="Glaeser S.P."/>
            <person name="Kaempfer P."/>
            <person name="Flieger A."/>
        </authorList>
    </citation>
    <scope>NUCLEOTIDE SEQUENCE [LARGE SCALE GENOMIC DNA]</scope>
    <source>
        <strain evidence="11">RKI 16-01929T\LMG 29738T\CCM 8701T\CIP 111112T</strain>
    </source>
</reference>
<feature type="binding site" evidence="8">
    <location>
        <position position="203"/>
    </location>
    <ligand>
        <name>Zn(2+)</name>
        <dbReference type="ChEBI" id="CHEBI:29105"/>
    </ligand>
</feature>
<dbReference type="Gene3D" id="3.20.20.140">
    <property type="entry name" value="Metal-dependent hydrolases"/>
    <property type="match status" value="1"/>
</dbReference>
<feature type="binding site" evidence="7">
    <location>
        <begin position="292"/>
        <end position="294"/>
    </location>
    <ligand>
        <name>substrate</name>
    </ligand>
</feature>